<keyword evidence="2" id="KW-1185">Reference proteome</keyword>
<reference evidence="2" key="1">
    <citation type="submission" date="2016-04" db="EMBL/GenBank/DDBJ databases">
        <authorList>
            <person name="Zhang B."/>
        </authorList>
    </citation>
    <scope>NUCLEOTIDE SEQUENCE [LARGE SCALE GENOMIC DNA]</scope>
    <source>
        <strain evidence="2">S10</strain>
    </source>
</reference>
<evidence type="ECO:0000313" key="1">
    <source>
        <dbReference type="EMBL" id="AMW08788.1"/>
    </source>
</evidence>
<gene>
    <name evidence="1" type="ORF">A4E84_04290</name>
</gene>
<organism evidence="1 2">
    <name type="scientific">Streptomyces qaidamensis</name>
    <dbReference type="NCBI Taxonomy" id="1783515"/>
    <lineage>
        <taxon>Bacteria</taxon>
        <taxon>Bacillati</taxon>
        <taxon>Actinomycetota</taxon>
        <taxon>Actinomycetes</taxon>
        <taxon>Kitasatosporales</taxon>
        <taxon>Streptomycetaceae</taxon>
        <taxon>Streptomyces</taxon>
        <taxon>Streptomyces aurantiacus group</taxon>
    </lineage>
</organism>
<evidence type="ECO:0000313" key="2">
    <source>
        <dbReference type="Proteomes" id="UP000076096"/>
    </source>
</evidence>
<dbReference type="InterPro" id="IPR023213">
    <property type="entry name" value="CAT-like_dom_sf"/>
</dbReference>
<dbReference type="Gene3D" id="3.30.559.10">
    <property type="entry name" value="Chloramphenicol acetyltransferase-like domain"/>
    <property type="match status" value="1"/>
</dbReference>
<dbReference type="SUPFAM" id="SSF52777">
    <property type="entry name" value="CoA-dependent acyltransferases"/>
    <property type="match status" value="1"/>
</dbReference>
<dbReference type="STRING" id="1783515.A4E84_04290"/>
<protein>
    <recommendedName>
        <fullName evidence="3">Condensation domain-containing protein</fullName>
    </recommendedName>
</protein>
<name>A0A143BU51_9ACTN</name>
<sequence>MIDQPADTFPLALVDVSAERDPVAAAANWSPPMRCCRSPWRTARRSSAMLIRVAPDEHVLMLSVHHVVFDEWSDQVFPA</sequence>
<dbReference type="AlphaFoldDB" id="A0A143BU51"/>
<dbReference type="KEGG" id="stsi:A4E84_04290"/>
<evidence type="ECO:0008006" key="3">
    <source>
        <dbReference type="Google" id="ProtNLM"/>
    </source>
</evidence>
<dbReference type="RefSeq" id="WP_062925255.1">
    <property type="nucleotide sequence ID" value="NZ_CP015098.1"/>
</dbReference>
<dbReference type="EMBL" id="CP015098">
    <property type="protein sequence ID" value="AMW08788.1"/>
    <property type="molecule type" value="Genomic_DNA"/>
</dbReference>
<accession>A0A143BU51</accession>
<proteinExistence type="predicted"/>
<dbReference type="Proteomes" id="UP000076096">
    <property type="component" value="Chromosome"/>
</dbReference>